<protein>
    <submittedName>
        <fullName evidence="2">Transposase</fullName>
    </submittedName>
</protein>
<dbReference type="AlphaFoldDB" id="A0A9D0ZYA2"/>
<organism evidence="2 3">
    <name type="scientific">Candidatus Limivivens merdigallinarum</name>
    <dbReference type="NCBI Taxonomy" id="2840859"/>
    <lineage>
        <taxon>Bacteria</taxon>
        <taxon>Bacillati</taxon>
        <taxon>Bacillota</taxon>
        <taxon>Clostridia</taxon>
        <taxon>Lachnospirales</taxon>
        <taxon>Lachnospiraceae</taxon>
        <taxon>Lachnospiraceae incertae sedis</taxon>
        <taxon>Candidatus Limivivens</taxon>
    </lineage>
</organism>
<gene>
    <name evidence="2" type="ORF">IAB26_14765</name>
</gene>
<sequence>MDNLNIHKPASLYKRYSLAEVRWIIRRLEIHYTPKHGSWLNMAEIELNVMTRKCLDRRIDDIKVLRHELMAWECSRNNSKDKIIWQFQTADARV</sequence>
<feature type="domain" description="Tc1-like transposase DDE" evidence="1">
    <location>
        <begin position="1"/>
        <end position="65"/>
    </location>
</feature>
<accession>A0A9D0ZYA2</accession>
<reference evidence="2" key="2">
    <citation type="journal article" date="2021" name="PeerJ">
        <title>Extensive microbial diversity within the chicken gut microbiome revealed by metagenomics and culture.</title>
        <authorList>
            <person name="Gilroy R."/>
            <person name="Ravi A."/>
            <person name="Getino M."/>
            <person name="Pursley I."/>
            <person name="Horton D.L."/>
            <person name="Alikhan N.F."/>
            <person name="Baker D."/>
            <person name="Gharbi K."/>
            <person name="Hall N."/>
            <person name="Watson M."/>
            <person name="Adriaenssens E.M."/>
            <person name="Foster-Nyarko E."/>
            <person name="Jarju S."/>
            <person name="Secka A."/>
            <person name="Antonio M."/>
            <person name="Oren A."/>
            <person name="Chaudhuri R.R."/>
            <person name="La Ragione R."/>
            <person name="Hildebrand F."/>
            <person name="Pallen M.J."/>
        </authorList>
    </citation>
    <scope>NUCLEOTIDE SEQUENCE</scope>
    <source>
        <strain evidence="2">ChiSjej3B21-11622</strain>
    </source>
</reference>
<evidence type="ECO:0000313" key="3">
    <source>
        <dbReference type="Proteomes" id="UP000886886"/>
    </source>
</evidence>
<dbReference type="Proteomes" id="UP000886886">
    <property type="component" value="Unassembled WGS sequence"/>
</dbReference>
<proteinExistence type="predicted"/>
<evidence type="ECO:0000313" key="2">
    <source>
        <dbReference type="EMBL" id="HIQ97808.1"/>
    </source>
</evidence>
<dbReference type="EMBL" id="DVFT01000216">
    <property type="protein sequence ID" value="HIQ97808.1"/>
    <property type="molecule type" value="Genomic_DNA"/>
</dbReference>
<name>A0A9D0ZYA2_9FIRM</name>
<evidence type="ECO:0000259" key="1">
    <source>
        <dbReference type="Pfam" id="PF13358"/>
    </source>
</evidence>
<reference evidence="2" key="1">
    <citation type="submission" date="2020-10" db="EMBL/GenBank/DDBJ databases">
        <authorList>
            <person name="Gilroy R."/>
        </authorList>
    </citation>
    <scope>NUCLEOTIDE SEQUENCE</scope>
    <source>
        <strain evidence="2">ChiSjej3B21-11622</strain>
    </source>
</reference>
<dbReference type="InterPro" id="IPR038717">
    <property type="entry name" value="Tc1-like_DDE_dom"/>
</dbReference>
<dbReference type="Pfam" id="PF13358">
    <property type="entry name" value="DDE_3"/>
    <property type="match status" value="1"/>
</dbReference>
<feature type="non-terminal residue" evidence="2">
    <location>
        <position position="94"/>
    </location>
</feature>
<comment type="caution">
    <text evidence="2">The sequence shown here is derived from an EMBL/GenBank/DDBJ whole genome shotgun (WGS) entry which is preliminary data.</text>
</comment>